<dbReference type="SUPFAM" id="SSF54523">
    <property type="entry name" value="Pili subunits"/>
    <property type="match status" value="1"/>
</dbReference>
<proteinExistence type="predicted"/>
<comment type="caution">
    <text evidence="2">The sequence shown here is derived from an EMBL/GenBank/DDBJ whole genome shotgun (WGS) entry which is preliminary data.</text>
</comment>
<protein>
    <submittedName>
        <fullName evidence="2">Prepilin-type N-terminal cleavage/methylation domain-containing protein</fullName>
    </submittedName>
</protein>
<dbReference type="AlphaFoldDB" id="A0A953T6B4"/>
<dbReference type="RefSeq" id="WP_259662261.1">
    <property type="nucleotide sequence ID" value="NZ_JAHXRI010000025.1"/>
</dbReference>
<sequence length="151" mass="17061">MTPILVIGNKDDQAGFSLIEVLVVLLVLSITFGMMSVSFFNTEQTQWKDMNRRLLVSLNHGKDETTLSGAPIVFQIDRKGWRFLAPNLKDEFYVLGDALSPYAWKTQTNVEGITQFQLDEAGSTSPVVFKIIQGSLTATIHRRRDGYFETR</sequence>
<dbReference type="Proteomes" id="UP000739565">
    <property type="component" value="Unassembled WGS sequence"/>
</dbReference>
<dbReference type="EMBL" id="JAHXRI010000025">
    <property type="protein sequence ID" value="MBZ1351847.1"/>
    <property type="molecule type" value="Genomic_DNA"/>
</dbReference>
<keyword evidence="3" id="KW-1185">Reference proteome</keyword>
<keyword evidence="1" id="KW-0472">Membrane</keyword>
<reference evidence="2" key="1">
    <citation type="submission" date="2021-07" db="EMBL/GenBank/DDBJ databases">
        <title>New genus and species of the family Alcaligenaceae.</title>
        <authorList>
            <person name="Hahn M.W."/>
        </authorList>
    </citation>
    <scope>NUCLEOTIDE SEQUENCE</scope>
    <source>
        <strain evidence="2">LF4-65</strain>
    </source>
</reference>
<name>A0A953T6B4_9BURK</name>
<accession>A0A953T6B4</accession>
<feature type="transmembrane region" description="Helical" evidence="1">
    <location>
        <begin position="15"/>
        <end position="40"/>
    </location>
</feature>
<keyword evidence="1" id="KW-0812">Transmembrane</keyword>
<evidence type="ECO:0000313" key="2">
    <source>
        <dbReference type="EMBL" id="MBZ1351847.1"/>
    </source>
</evidence>
<dbReference type="InterPro" id="IPR012902">
    <property type="entry name" value="N_methyl_site"/>
</dbReference>
<keyword evidence="1" id="KW-1133">Transmembrane helix</keyword>
<evidence type="ECO:0000256" key="1">
    <source>
        <dbReference type="SAM" id="Phobius"/>
    </source>
</evidence>
<dbReference type="NCBIfam" id="TIGR02532">
    <property type="entry name" value="IV_pilin_GFxxxE"/>
    <property type="match status" value="1"/>
</dbReference>
<gene>
    <name evidence="2" type="ORF">KZZ10_14480</name>
</gene>
<dbReference type="InterPro" id="IPR045584">
    <property type="entry name" value="Pilin-like"/>
</dbReference>
<organism evidence="2 3">
    <name type="scientific">Zwartia hollandica</name>
    <dbReference type="NCBI Taxonomy" id="324606"/>
    <lineage>
        <taxon>Bacteria</taxon>
        <taxon>Pseudomonadati</taxon>
        <taxon>Pseudomonadota</taxon>
        <taxon>Betaproteobacteria</taxon>
        <taxon>Burkholderiales</taxon>
        <taxon>Alcaligenaceae</taxon>
        <taxon>Zwartia</taxon>
    </lineage>
</organism>
<evidence type="ECO:0000313" key="3">
    <source>
        <dbReference type="Proteomes" id="UP000739565"/>
    </source>
</evidence>
<dbReference type="Pfam" id="PF07963">
    <property type="entry name" value="N_methyl"/>
    <property type="match status" value="1"/>
</dbReference>